<evidence type="ECO:0000256" key="3">
    <source>
        <dbReference type="ARBA" id="ARBA00022692"/>
    </source>
</evidence>
<evidence type="ECO:0000313" key="9">
    <source>
        <dbReference type="EMBL" id="GAB39473.1"/>
    </source>
</evidence>
<evidence type="ECO:0000256" key="5">
    <source>
        <dbReference type="ARBA" id="ARBA00022989"/>
    </source>
</evidence>
<dbReference type="RefSeq" id="WP_005206255.1">
    <property type="nucleotide sequence ID" value="NZ_BAFC01000065.1"/>
</dbReference>
<dbReference type="InterPro" id="IPR036938">
    <property type="entry name" value="PAP2/HPO_sf"/>
</dbReference>
<dbReference type="EMBL" id="BAFC01000065">
    <property type="protein sequence ID" value="GAB39473.1"/>
    <property type="molecule type" value="Genomic_DNA"/>
</dbReference>
<evidence type="ECO:0000259" key="8">
    <source>
        <dbReference type="SMART" id="SM00014"/>
    </source>
</evidence>
<dbReference type="AlphaFoldDB" id="H5U165"/>
<organism evidence="9 10">
    <name type="scientific">Gordonia sputi NBRC 100414</name>
    <dbReference type="NCBI Taxonomy" id="1089453"/>
    <lineage>
        <taxon>Bacteria</taxon>
        <taxon>Bacillati</taxon>
        <taxon>Actinomycetota</taxon>
        <taxon>Actinomycetes</taxon>
        <taxon>Mycobacteriales</taxon>
        <taxon>Gordoniaceae</taxon>
        <taxon>Gordonia</taxon>
    </lineage>
</organism>
<dbReference type="GO" id="GO:0005886">
    <property type="term" value="C:plasma membrane"/>
    <property type="evidence" value="ECO:0007669"/>
    <property type="project" value="UniProtKB-SubCell"/>
</dbReference>
<dbReference type="eggNOG" id="COG0671">
    <property type="taxonomic scope" value="Bacteria"/>
</dbReference>
<comment type="caution">
    <text evidence="9">The sequence shown here is derived from an EMBL/GenBank/DDBJ whole genome shotgun (WGS) entry which is preliminary data.</text>
</comment>
<evidence type="ECO:0000313" key="10">
    <source>
        <dbReference type="Proteomes" id="UP000005845"/>
    </source>
</evidence>
<feature type="compositionally biased region" description="Basic and acidic residues" evidence="7">
    <location>
        <begin position="25"/>
        <end position="36"/>
    </location>
</feature>
<evidence type="ECO:0000256" key="4">
    <source>
        <dbReference type="ARBA" id="ARBA00022801"/>
    </source>
</evidence>
<dbReference type="GO" id="GO:0016787">
    <property type="term" value="F:hydrolase activity"/>
    <property type="evidence" value="ECO:0007669"/>
    <property type="project" value="UniProtKB-KW"/>
</dbReference>
<proteinExistence type="predicted"/>
<dbReference type="Proteomes" id="UP000005845">
    <property type="component" value="Unassembled WGS sequence"/>
</dbReference>
<keyword evidence="10" id="KW-1185">Reference proteome</keyword>
<feature type="domain" description="Phosphatidic acid phosphatase type 2/haloperoxidase" evidence="8">
    <location>
        <begin position="105"/>
        <end position="212"/>
    </location>
</feature>
<keyword evidence="5" id="KW-1133">Transmembrane helix</keyword>
<accession>H5U165</accession>
<dbReference type="SMART" id="SM00014">
    <property type="entry name" value="acidPPc"/>
    <property type="match status" value="1"/>
</dbReference>
<dbReference type="PANTHER" id="PTHR14969">
    <property type="entry name" value="SPHINGOSINE-1-PHOSPHATE PHOSPHOHYDROLASE"/>
    <property type="match status" value="1"/>
</dbReference>
<sequence length="266" mass="27464">MSLESSNGESSNGESSNGESSNGESNDRDVAERDESSNAAVSRGESREVDALIAIQDALYDRPGVLPTARALSHFGEHSLGWLAISGLGYAAARRRGDATAQRRWVEAGVGAFGTHAASVIIKRIVRRPRPHDPRIRIGVSTPSKLSFPSSHATSTTAASILIGRAAGLPPYLLPALLVPPMLTSRLVLGVHYPSDVAAGAALGALGAGAVIGADTLFEQASRTAAGHPRATRTARVAARAGALALVPGQTARTAAAWAIRNRGEA</sequence>
<dbReference type="SUPFAM" id="SSF48317">
    <property type="entry name" value="Acid phosphatase/Vanadium-dependent haloperoxidase"/>
    <property type="match status" value="1"/>
</dbReference>
<keyword evidence="2" id="KW-1003">Cell membrane</keyword>
<dbReference type="Gene3D" id="1.20.144.10">
    <property type="entry name" value="Phosphatidic acid phosphatase type 2/haloperoxidase"/>
    <property type="match status" value="1"/>
</dbReference>
<gene>
    <name evidence="9" type="ORF">GOSPT_065_00900</name>
</gene>
<dbReference type="PANTHER" id="PTHR14969:SF62">
    <property type="entry name" value="DECAPRENYLPHOSPHORYL-5-PHOSPHORIBOSE PHOSPHATASE RV3807C-RELATED"/>
    <property type="match status" value="1"/>
</dbReference>
<keyword evidence="3" id="KW-0812">Transmembrane</keyword>
<reference evidence="9 10" key="1">
    <citation type="submission" date="2012-02" db="EMBL/GenBank/DDBJ databases">
        <title>Whole genome shotgun sequence of Gordonia sputi NBRC 100414.</title>
        <authorList>
            <person name="Yoshida I."/>
            <person name="Hosoyama A."/>
            <person name="Tsuchikane K."/>
            <person name="Katsumata H."/>
            <person name="Yamazaki S."/>
            <person name="Fujita N."/>
        </authorList>
    </citation>
    <scope>NUCLEOTIDE SEQUENCE [LARGE SCALE GENOMIC DNA]</scope>
    <source>
        <strain evidence="9 10">NBRC 100414</strain>
    </source>
</reference>
<evidence type="ECO:0000256" key="2">
    <source>
        <dbReference type="ARBA" id="ARBA00022475"/>
    </source>
</evidence>
<feature type="region of interest" description="Disordered" evidence="7">
    <location>
        <begin position="1"/>
        <end position="43"/>
    </location>
</feature>
<evidence type="ECO:0000256" key="7">
    <source>
        <dbReference type="SAM" id="MobiDB-lite"/>
    </source>
</evidence>
<dbReference type="InterPro" id="IPR000326">
    <property type="entry name" value="PAP2/HPO"/>
</dbReference>
<name>H5U165_9ACTN</name>
<keyword evidence="6" id="KW-0472">Membrane</keyword>
<evidence type="ECO:0000256" key="6">
    <source>
        <dbReference type="ARBA" id="ARBA00023136"/>
    </source>
</evidence>
<keyword evidence="4" id="KW-0378">Hydrolase</keyword>
<feature type="compositionally biased region" description="Low complexity" evidence="7">
    <location>
        <begin position="1"/>
        <end position="24"/>
    </location>
</feature>
<protein>
    <recommendedName>
        <fullName evidence="8">Phosphatidic acid phosphatase type 2/haloperoxidase domain-containing protein</fullName>
    </recommendedName>
</protein>
<dbReference type="Pfam" id="PF01569">
    <property type="entry name" value="PAP2"/>
    <property type="match status" value="1"/>
</dbReference>
<comment type="subcellular location">
    <subcellularLocation>
        <location evidence="1">Cell membrane</location>
        <topology evidence="1">Multi-pass membrane protein</topology>
    </subcellularLocation>
</comment>
<evidence type="ECO:0000256" key="1">
    <source>
        <dbReference type="ARBA" id="ARBA00004651"/>
    </source>
</evidence>